<proteinExistence type="inferred from homology"/>
<dbReference type="EMBL" id="RXMA01000001">
    <property type="protein sequence ID" value="RTR24432.1"/>
    <property type="molecule type" value="Genomic_DNA"/>
</dbReference>
<dbReference type="RefSeq" id="WP_126611360.1">
    <property type="nucleotide sequence ID" value="NZ_JBHUCY010000008.1"/>
</dbReference>
<keyword evidence="1 6" id="KW-0963">Cytoplasm</keyword>
<comment type="function">
    <text evidence="6">Part of the phosphoribosylformylglycinamidine synthase complex involved in the purines biosynthetic pathway. Catalyzes the ATP-dependent conversion of formylglycinamide ribonucleotide (FGAR) and glutamine to yield formylglycinamidine ribonucleotide (FGAM) and glutamate. The FGAM synthase complex is composed of three subunits. PurQ produces an ammonia molecule by converting glutamine to glutamate. PurL transfers the ammonia molecule to FGAR to form FGAM in an ATP-dependent manner. PurS interacts with PurQ and PurL and is thought to assist in the transfer of the ammonia molecule from PurQ to PurL.</text>
</comment>
<evidence type="ECO:0000256" key="5">
    <source>
        <dbReference type="ARBA" id="ARBA00022840"/>
    </source>
</evidence>
<evidence type="ECO:0000256" key="3">
    <source>
        <dbReference type="ARBA" id="ARBA00022741"/>
    </source>
</evidence>
<dbReference type="Gene3D" id="3.30.1280.10">
    <property type="entry name" value="Phosphoribosylformylglycinamidine synthase subunit PurS"/>
    <property type="match status" value="1"/>
</dbReference>
<evidence type="ECO:0000256" key="6">
    <source>
        <dbReference type="HAMAP-Rule" id="MF_01926"/>
    </source>
</evidence>
<name>A0A3S0JM24_9PROT</name>
<dbReference type="AlphaFoldDB" id="A0A3S0JM24"/>
<keyword evidence="3 6" id="KW-0547">Nucleotide-binding</keyword>
<keyword evidence="5 6" id="KW-0067">ATP-binding</keyword>
<reference evidence="7 8" key="1">
    <citation type="submission" date="2018-12" db="EMBL/GenBank/DDBJ databases">
        <authorList>
            <person name="Yang Y."/>
        </authorList>
    </citation>
    <scope>NUCLEOTIDE SEQUENCE [LARGE SCALE GENOMIC DNA]</scope>
    <source>
        <strain evidence="7 8">L-25-5w-1</strain>
    </source>
</reference>
<dbReference type="InterPro" id="IPR036604">
    <property type="entry name" value="PurS-like_sf"/>
</dbReference>
<dbReference type="PANTHER" id="PTHR34696:SF1">
    <property type="entry name" value="PHOSPHORIBOSYLFORMYLGLYCINAMIDINE SYNTHASE SUBUNIT PURS"/>
    <property type="match status" value="1"/>
</dbReference>
<comment type="similarity">
    <text evidence="6">Belongs to the PurS family.</text>
</comment>
<comment type="pathway">
    <text evidence="6">Purine metabolism; IMP biosynthesis via de novo pathway; 5-amino-1-(5-phospho-D-ribosyl)imidazole from N(2)-formyl-N(1)-(5-phospho-D-ribosyl)glycinamide: step 1/2.</text>
</comment>
<dbReference type="GO" id="GO:0004642">
    <property type="term" value="F:phosphoribosylformylglycinamidine synthase activity"/>
    <property type="evidence" value="ECO:0007669"/>
    <property type="project" value="UniProtKB-UniRule"/>
</dbReference>
<dbReference type="NCBIfam" id="NF004630">
    <property type="entry name" value="PRK05974.1"/>
    <property type="match status" value="1"/>
</dbReference>
<dbReference type="Proteomes" id="UP000277007">
    <property type="component" value="Unassembled WGS sequence"/>
</dbReference>
<evidence type="ECO:0000256" key="1">
    <source>
        <dbReference type="ARBA" id="ARBA00022490"/>
    </source>
</evidence>
<dbReference type="NCBIfam" id="TIGR00302">
    <property type="entry name" value="phosphoribosylformylglycinamidine synthase subunit PurS"/>
    <property type="match status" value="1"/>
</dbReference>
<organism evidence="7 8">
    <name type="scientific">Azospirillum griseum</name>
    <dbReference type="NCBI Taxonomy" id="2496639"/>
    <lineage>
        <taxon>Bacteria</taxon>
        <taxon>Pseudomonadati</taxon>
        <taxon>Pseudomonadota</taxon>
        <taxon>Alphaproteobacteria</taxon>
        <taxon>Rhodospirillales</taxon>
        <taxon>Azospirillaceae</taxon>
        <taxon>Azospirillum</taxon>
    </lineage>
</organism>
<dbReference type="Pfam" id="PF02700">
    <property type="entry name" value="PurS"/>
    <property type="match status" value="1"/>
</dbReference>
<comment type="subunit">
    <text evidence="6">Part of the FGAM synthase complex composed of 1 PurL, 1 PurQ and 2 PurS subunits.</text>
</comment>
<accession>A0A3S0JM24</accession>
<evidence type="ECO:0000256" key="2">
    <source>
        <dbReference type="ARBA" id="ARBA00022598"/>
    </source>
</evidence>
<protein>
    <recommendedName>
        <fullName evidence="6">Phosphoribosylformylglycinamidine synthase subunit PurS</fullName>
        <shortName evidence="6">FGAM synthase</shortName>
        <ecNumber evidence="6">6.3.5.3</ecNumber>
    </recommendedName>
    <alternativeName>
        <fullName evidence="6">Formylglycinamide ribonucleotide amidotransferase subunit III</fullName>
        <shortName evidence="6">FGAR amidotransferase III</shortName>
        <shortName evidence="6">FGAR-AT III</shortName>
    </alternativeName>
    <alternativeName>
        <fullName evidence="6">Phosphoribosylformylglycinamidine synthase subunit III</fullName>
    </alternativeName>
</protein>
<dbReference type="GO" id="GO:0006189">
    <property type="term" value="P:'de novo' IMP biosynthetic process"/>
    <property type="evidence" value="ECO:0007669"/>
    <property type="project" value="UniProtKB-UniRule"/>
</dbReference>
<comment type="subcellular location">
    <subcellularLocation>
        <location evidence="6">Cytoplasm</location>
    </subcellularLocation>
</comment>
<dbReference type="InterPro" id="IPR003850">
    <property type="entry name" value="PurS"/>
</dbReference>
<dbReference type="GO" id="GO:0005737">
    <property type="term" value="C:cytoplasm"/>
    <property type="evidence" value="ECO:0007669"/>
    <property type="project" value="UniProtKB-SubCell"/>
</dbReference>
<keyword evidence="2 6" id="KW-0436">Ligase</keyword>
<keyword evidence="8" id="KW-1185">Reference proteome</keyword>
<evidence type="ECO:0000313" key="8">
    <source>
        <dbReference type="Proteomes" id="UP000277007"/>
    </source>
</evidence>
<dbReference type="OrthoDB" id="9799101at2"/>
<dbReference type="EC" id="6.3.5.3" evidence="6"/>
<dbReference type="HAMAP" id="MF_01926">
    <property type="entry name" value="PurS"/>
    <property type="match status" value="1"/>
</dbReference>
<comment type="catalytic activity">
    <reaction evidence="6">
        <text>N(2)-formyl-N(1)-(5-phospho-beta-D-ribosyl)glycinamide + L-glutamine + ATP + H2O = 2-formamido-N(1)-(5-O-phospho-beta-D-ribosyl)acetamidine + L-glutamate + ADP + phosphate + H(+)</text>
        <dbReference type="Rhea" id="RHEA:17129"/>
        <dbReference type="ChEBI" id="CHEBI:15377"/>
        <dbReference type="ChEBI" id="CHEBI:15378"/>
        <dbReference type="ChEBI" id="CHEBI:29985"/>
        <dbReference type="ChEBI" id="CHEBI:30616"/>
        <dbReference type="ChEBI" id="CHEBI:43474"/>
        <dbReference type="ChEBI" id="CHEBI:58359"/>
        <dbReference type="ChEBI" id="CHEBI:147286"/>
        <dbReference type="ChEBI" id="CHEBI:147287"/>
        <dbReference type="ChEBI" id="CHEBI:456216"/>
        <dbReference type="EC" id="6.3.5.3"/>
    </reaction>
</comment>
<dbReference type="SUPFAM" id="SSF82697">
    <property type="entry name" value="PurS-like"/>
    <property type="match status" value="1"/>
</dbReference>
<keyword evidence="4 6" id="KW-0658">Purine biosynthesis</keyword>
<dbReference type="PANTHER" id="PTHR34696">
    <property type="entry name" value="PHOSPHORIBOSYLFORMYLGLYCINAMIDINE SYNTHASE SUBUNIT PURS"/>
    <property type="match status" value="1"/>
</dbReference>
<sequence>MKAKVHVTLKRGVLDPQGKAIAHALQTLGFSGVNDIRVGKVIELELTSTDETAARAEVEAMCTKLLANTVIEDYAIELVA</sequence>
<comment type="caution">
    <text evidence="7">The sequence shown here is derived from an EMBL/GenBank/DDBJ whole genome shotgun (WGS) entry which is preliminary data.</text>
</comment>
<dbReference type="GO" id="GO:0005524">
    <property type="term" value="F:ATP binding"/>
    <property type="evidence" value="ECO:0007669"/>
    <property type="project" value="UniProtKB-UniRule"/>
</dbReference>
<dbReference type="UniPathway" id="UPA00074">
    <property type="reaction ID" value="UER00128"/>
</dbReference>
<evidence type="ECO:0000256" key="4">
    <source>
        <dbReference type="ARBA" id="ARBA00022755"/>
    </source>
</evidence>
<evidence type="ECO:0000313" key="7">
    <source>
        <dbReference type="EMBL" id="RTR24432.1"/>
    </source>
</evidence>
<gene>
    <name evidence="6 7" type="primary">purS</name>
    <name evidence="7" type="ORF">EJ903_01310</name>
</gene>